<dbReference type="Proteomes" id="UP001223886">
    <property type="component" value="Unassembled WGS sequence"/>
</dbReference>
<keyword evidence="4 6" id="KW-0067">ATP-binding</keyword>
<evidence type="ECO:0000313" key="6">
    <source>
        <dbReference type="EMBL" id="MDP9750424.1"/>
    </source>
</evidence>
<sequence>MDQKPILQVRGISKSFYGVTVLKDIDLDVFPGEIHAICGENGAGKTTLMNILTGSFPPDSGDIYFNGEKVVFNSPKDAQQIGISIVHQEISLFSHLTVAENIYAGRMPLRHGDLIDKNELNKKAKEVIKELKTNIEPDEIVGDLSISQQQMVEIAKAISSNCKLLILDEPTSALTDAETETLFNILEILKQNGMAILYISHRMSEIFKICQRVTVLRDGEHVWTKTISDITIDEVVSSMVGRKLDNIYPEKGRKSDNVKLEVKGLTRKGVYSDVTFKLYEGEILGIFGLMGAGRTEVARGICGIDHVDHGEIYLNGEKISINNIQNTIKRGLVYVTEDRKNEGLFLEMSVAENIIAGNLQQVSKRGFIKENLVTLISEKFRRNMNIKCKNIEQNVITLSGGNQQKVLLSKWLALGPKVLILDEPTRGIDVGAKHEIHEILRDLANQGIGIIVISSELPEILGISDRILVMYQGEIVGELTDNEANEEIVMQYATGTKRDKRYLKTLM</sequence>
<dbReference type="InterPro" id="IPR003439">
    <property type="entry name" value="ABC_transporter-like_ATP-bd"/>
</dbReference>
<dbReference type="RefSeq" id="WP_028991872.1">
    <property type="nucleotide sequence ID" value="NZ_JAURUP010000007.1"/>
</dbReference>
<dbReference type="EMBL" id="JAURUP010000007">
    <property type="protein sequence ID" value="MDP9750424.1"/>
    <property type="molecule type" value="Genomic_DNA"/>
</dbReference>
<protein>
    <submittedName>
        <fullName evidence="6">Ribose transport system ATP-binding protein</fullName>
    </submittedName>
</protein>
<evidence type="ECO:0000313" key="7">
    <source>
        <dbReference type="Proteomes" id="UP001223886"/>
    </source>
</evidence>
<dbReference type="GO" id="GO:0016746">
    <property type="term" value="F:acyltransferase activity"/>
    <property type="evidence" value="ECO:0007669"/>
    <property type="project" value="UniProtKB-KW"/>
</dbReference>
<evidence type="ECO:0000256" key="4">
    <source>
        <dbReference type="ARBA" id="ARBA00022840"/>
    </source>
</evidence>
<dbReference type="InterPro" id="IPR050107">
    <property type="entry name" value="ABC_carbohydrate_import_ATPase"/>
</dbReference>
<comment type="caution">
    <text evidence="6">The sequence shown here is derived from an EMBL/GenBank/DDBJ whole genome shotgun (WGS) entry which is preliminary data.</text>
</comment>
<dbReference type="CDD" id="cd03216">
    <property type="entry name" value="ABC_Carb_Monos_I"/>
    <property type="match status" value="1"/>
</dbReference>
<feature type="domain" description="ABC transporter" evidence="5">
    <location>
        <begin position="7"/>
        <end position="243"/>
    </location>
</feature>
<dbReference type="PANTHER" id="PTHR43790:SF9">
    <property type="entry name" value="GALACTOFURANOSE TRANSPORTER ATP-BINDING PROTEIN YTFR"/>
    <property type="match status" value="1"/>
</dbReference>
<accession>A0ABT9M2U1</accession>
<keyword evidence="6" id="KW-0012">Acyltransferase</keyword>
<reference evidence="6 7" key="1">
    <citation type="submission" date="2023-07" db="EMBL/GenBank/DDBJ databases">
        <title>Genomic Encyclopedia of Type Strains, Phase IV (KMG-IV): sequencing the most valuable type-strain genomes for metagenomic binning, comparative biology and taxonomic classification.</title>
        <authorList>
            <person name="Goeker M."/>
        </authorList>
    </citation>
    <scope>NUCLEOTIDE SEQUENCE [LARGE SCALE GENOMIC DNA]</scope>
    <source>
        <strain evidence="6 7">DSM 25963</strain>
    </source>
</reference>
<dbReference type="InterPro" id="IPR017871">
    <property type="entry name" value="ABC_transporter-like_CS"/>
</dbReference>
<organism evidence="6 7">
    <name type="scientific">Thermoanaerobacter pentosaceus</name>
    <dbReference type="NCBI Taxonomy" id="694059"/>
    <lineage>
        <taxon>Bacteria</taxon>
        <taxon>Bacillati</taxon>
        <taxon>Bacillota</taxon>
        <taxon>Clostridia</taxon>
        <taxon>Thermoanaerobacterales</taxon>
        <taxon>Thermoanaerobacteraceae</taxon>
        <taxon>Thermoanaerobacter</taxon>
    </lineage>
</organism>
<dbReference type="GO" id="GO:0005524">
    <property type="term" value="F:ATP binding"/>
    <property type="evidence" value="ECO:0007669"/>
    <property type="project" value="UniProtKB-KW"/>
</dbReference>
<dbReference type="InterPro" id="IPR003593">
    <property type="entry name" value="AAA+_ATPase"/>
</dbReference>
<dbReference type="PROSITE" id="PS00211">
    <property type="entry name" value="ABC_TRANSPORTER_1"/>
    <property type="match status" value="1"/>
</dbReference>
<evidence type="ECO:0000256" key="1">
    <source>
        <dbReference type="ARBA" id="ARBA00022448"/>
    </source>
</evidence>
<dbReference type="SUPFAM" id="SSF52540">
    <property type="entry name" value="P-loop containing nucleoside triphosphate hydrolases"/>
    <property type="match status" value="2"/>
</dbReference>
<keyword evidence="1" id="KW-0813">Transport</keyword>
<dbReference type="CDD" id="cd03215">
    <property type="entry name" value="ABC_Carb_Monos_II"/>
    <property type="match status" value="1"/>
</dbReference>
<dbReference type="InterPro" id="IPR027417">
    <property type="entry name" value="P-loop_NTPase"/>
</dbReference>
<dbReference type="Pfam" id="PF00005">
    <property type="entry name" value="ABC_tran"/>
    <property type="match status" value="2"/>
</dbReference>
<feature type="domain" description="ABC transporter" evidence="5">
    <location>
        <begin position="253"/>
        <end position="497"/>
    </location>
</feature>
<dbReference type="PANTHER" id="PTHR43790">
    <property type="entry name" value="CARBOHYDRATE TRANSPORT ATP-BINDING PROTEIN MG119-RELATED"/>
    <property type="match status" value="1"/>
</dbReference>
<dbReference type="SMART" id="SM00382">
    <property type="entry name" value="AAA"/>
    <property type="match status" value="2"/>
</dbReference>
<name>A0ABT9M2U1_9THEO</name>
<keyword evidence="7" id="KW-1185">Reference proteome</keyword>
<evidence type="ECO:0000256" key="2">
    <source>
        <dbReference type="ARBA" id="ARBA00022737"/>
    </source>
</evidence>
<evidence type="ECO:0000259" key="5">
    <source>
        <dbReference type="PROSITE" id="PS50893"/>
    </source>
</evidence>
<keyword evidence="6" id="KW-0808">Transferase</keyword>
<keyword evidence="2" id="KW-0677">Repeat</keyword>
<keyword evidence="3" id="KW-0547">Nucleotide-binding</keyword>
<gene>
    <name evidence="6" type="ORF">J2S24_000892</name>
</gene>
<evidence type="ECO:0000256" key="3">
    <source>
        <dbReference type="ARBA" id="ARBA00022741"/>
    </source>
</evidence>
<dbReference type="PROSITE" id="PS50893">
    <property type="entry name" value="ABC_TRANSPORTER_2"/>
    <property type="match status" value="2"/>
</dbReference>
<proteinExistence type="predicted"/>
<dbReference type="Gene3D" id="3.40.50.300">
    <property type="entry name" value="P-loop containing nucleotide triphosphate hydrolases"/>
    <property type="match status" value="2"/>
</dbReference>